<dbReference type="EMBL" id="SPUK01000004">
    <property type="protein sequence ID" value="TQV98173.1"/>
    <property type="molecule type" value="Genomic_DNA"/>
</dbReference>
<dbReference type="Proteomes" id="UP000315783">
    <property type="component" value="Unassembled WGS sequence"/>
</dbReference>
<protein>
    <submittedName>
        <fullName evidence="3">Stem cell self-renewal protein Piwi</fullName>
    </submittedName>
</protein>
<keyword evidence="4" id="KW-1185">Reference proteome</keyword>
<feature type="domain" description="Piwi" evidence="2">
    <location>
        <begin position="685"/>
        <end position="1004"/>
    </location>
</feature>
<evidence type="ECO:0000313" key="4">
    <source>
        <dbReference type="Proteomes" id="UP000315783"/>
    </source>
</evidence>
<dbReference type="InterPro" id="IPR012337">
    <property type="entry name" value="RNaseH-like_sf"/>
</dbReference>
<dbReference type="InterPro" id="IPR032474">
    <property type="entry name" value="Argonaute_N"/>
</dbReference>
<dbReference type="PROSITE" id="PS50822">
    <property type="entry name" value="PIWI"/>
    <property type="match status" value="1"/>
</dbReference>
<dbReference type="Gene3D" id="2.170.260.10">
    <property type="entry name" value="paz domain"/>
    <property type="match status" value="1"/>
</dbReference>
<organism evidence="3 4">
    <name type="scientific">Cordyceps javanica</name>
    <dbReference type="NCBI Taxonomy" id="43265"/>
    <lineage>
        <taxon>Eukaryota</taxon>
        <taxon>Fungi</taxon>
        <taxon>Dikarya</taxon>
        <taxon>Ascomycota</taxon>
        <taxon>Pezizomycotina</taxon>
        <taxon>Sordariomycetes</taxon>
        <taxon>Hypocreomycetidae</taxon>
        <taxon>Hypocreales</taxon>
        <taxon>Cordycipitaceae</taxon>
        <taxon>Cordyceps</taxon>
    </lineage>
</organism>
<dbReference type="InterPro" id="IPR003165">
    <property type="entry name" value="Piwi"/>
</dbReference>
<dbReference type="InterPro" id="IPR036085">
    <property type="entry name" value="PAZ_dom_sf"/>
</dbReference>
<dbReference type="AlphaFoldDB" id="A0A545W3T4"/>
<evidence type="ECO:0000256" key="1">
    <source>
        <dbReference type="SAM" id="MobiDB-lite"/>
    </source>
</evidence>
<dbReference type="GO" id="GO:0003676">
    <property type="term" value="F:nucleic acid binding"/>
    <property type="evidence" value="ECO:0007669"/>
    <property type="project" value="InterPro"/>
</dbReference>
<dbReference type="SMART" id="SM00950">
    <property type="entry name" value="Piwi"/>
    <property type="match status" value="1"/>
</dbReference>
<name>A0A545W3T4_9HYPO</name>
<dbReference type="InterPro" id="IPR045246">
    <property type="entry name" value="Piwi_ago-like"/>
</dbReference>
<dbReference type="Gene3D" id="3.40.50.2300">
    <property type="match status" value="1"/>
</dbReference>
<evidence type="ECO:0000259" key="2">
    <source>
        <dbReference type="PROSITE" id="PS50822"/>
    </source>
</evidence>
<dbReference type="CDD" id="cd04657">
    <property type="entry name" value="Piwi_ago-like"/>
    <property type="match status" value="1"/>
</dbReference>
<reference evidence="3 4" key="1">
    <citation type="journal article" date="2019" name="Appl. Microbiol. Biotechnol.">
        <title>Genome sequence of Isaria javanica and comparative genome analysis insights into family S53 peptidase evolution in fungal entomopathogens.</title>
        <authorList>
            <person name="Lin R."/>
            <person name="Zhang X."/>
            <person name="Xin B."/>
            <person name="Zou M."/>
            <person name="Gao Y."/>
            <person name="Qin F."/>
            <person name="Hu Q."/>
            <person name="Xie B."/>
            <person name="Cheng X."/>
        </authorList>
    </citation>
    <scope>NUCLEOTIDE SEQUENCE [LARGE SCALE GENOMIC DNA]</scope>
    <source>
        <strain evidence="3 4">IJ1G</strain>
    </source>
</reference>
<feature type="region of interest" description="Disordered" evidence="1">
    <location>
        <begin position="1006"/>
        <end position="1028"/>
    </location>
</feature>
<sequence length="1040" mass="114865">MVEVVEEAEGAEEATGIKEAAVAVDKDIEMLTPQVEVVEAVSIGVLFLSHTDLVVLIKGVWEAVEVVRTMEMVVEVEVAEAAAELSEVEVVRTMEMVVEVEVAEAAELSEVEVTSPLRNFSAEPDHAVQQLENTLIKAQSAELMQNTEKSTAASARTLFGEHLPARPAFGSQGRPIVVWANYFDVTVAPLTLYRYNLKVAKVVTEEDKKKGLKQSEVRGRKLQLVIAELLKLITGRANESDKNLIISEFKSQIVTSKKLDLAVNPVNVVLSEEAFEDDAPAREEQFAVRLTEPVCVNLSAFMDHVTSMKVPKDDAVFPRHPDVVDALNMMLGFGPRSNIDGISSARLATGRILLNTQVTHGVFNLAGQATEVFNRLGLRLSELRQNPTAAPHMNTTKAISKCFSKIRASVTFMTPSGRQVKRVRAIAGLVFASEMKRKPSSRGPNADRFTSGQELCGPQDVEFWNADEKRYVTVKDHFQTKYGLVLGNYPLLNFGHGDKSSYFPAEVVEIQQGQQAKLKLTAKETTAMLDFACRTPESNARALVETSRENLSHDSPLLKQLGVGVSKQLLAVNARIISEPKLRYRGADKPPPLAIIRNGKWNMSGGTQVVKSGEKMQRWAYVDILHRRGAPSIEQWKMKELIKNWQAMGMDINPESTVHEALDLASAPNTLDVVFKDYQSKGVQLIIILLPQKDPGTLYRQIKTLGDCKYGIHTSCVVRSQVEGRGGKPPQPGTLTNIGLKVNLKFGGVNQKLDQQLKILQGGNTMFVGYDVTHPTNMDPPKNGNGPPSLVGMVSSIDSELGQWPSVTWEQNSKQEILGPVLERHISSRIDLWQKKNGTTPLENIVIYRDGVSESQFSAVLTDELPLIRKACEKKCPSNPPKLTIVVSVKRHQTRFYPADGKSMSVTGNVPHGTVVDRGVTQARYWDFFLTAHHALKGTARPAHYTVLLDEIFRPEYGLEAANELEKVTHELCYLFGRATMAVSICPPAYYADIVCERARAHRPEYAGADDASEKSGPSSHGPAQSREVHPNLRDSMFYI</sequence>
<dbReference type="OrthoDB" id="10252740at2759"/>
<dbReference type="CDD" id="cd02846">
    <property type="entry name" value="PAZ_argonaute_like"/>
    <property type="match status" value="1"/>
</dbReference>
<dbReference type="SUPFAM" id="SSF101690">
    <property type="entry name" value="PAZ domain"/>
    <property type="match status" value="1"/>
</dbReference>
<dbReference type="Pfam" id="PF02171">
    <property type="entry name" value="Piwi"/>
    <property type="match status" value="1"/>
</dbReference>
<dbReference type="InterPro" id="IPR036397">
    <property type="entry name" value="RNaseH_sf"/>
</dbReference>
<gene>
    <name evidence="3" type="ORF">IF1G_03916</name>
</gene>
<dbReference type="Gene3D" id="3.30.420.10">
    <property type="entry name" value="Ribonuclease H-like superfamily/Ribonuclease H"/>
    <property type="match status" value="1"/>
</dbReference>
<evidence type="ECO:0000313" key="3">
    <source>
        <dbReference type="EMBL" id="TQV98173.1"/>
    </source>
</evidence>
<accession>A0A545W3T4</accession>
<dbReference type="STRING" id="43265.A0A545W3T4"/>
<dbReference type="Pfam" id="PF16486">
    <property type="entry name" value="ArgoN"/>
    <property type="match status" value="1"/>
</dbReference>
<comment type="caution">
    <text evidence="3">The sequence shown here is derived from an EMBL/GenBank/DDBJ whole genome shotgun (WGS) entry which is preliminary data.</text>
</comment>
<dbReference type="SUPFAM" id="SSF53098">
    <property type="entry name" value="Ribonuclease H-like"/>
    <property type="match status" value="1"/>
</dbReference>
<proteinExistence type="predicted"/>
<dbReference type="PANTHER" id="PTHR22891">
    <property type="entry name" value="EUKARYOTIC TRANSLATION INITIATION FACTOR 2C"/>
    <property type="match status" value="1"/>
</dbReference>